<sequence length="61" mass="6878">MVALKDQCHRVIRADGGVYLTMFNNMSRTLTLMLSTTISAIQNHFIIEGNILSKKRGYAYA</sequence>
<proteinExistence type="predicted"/>
<evidence type="ECO:0000313" key="1">
    <source>
        <dbReference type="EMBL" id="KOC69264.1"/>
    </source>
</evidence>
<accession>A0A0L7REK3</accession>
<dbReference type="EMBL" id="KQ414609">
    <property type="protein sequence ID" value="KOC69264.1"/>
    <property type="molecule type" value="Genomic_DNA"/>
</dbReference>
<name>A0A0L7REK3_9HYME</name>
<organism evidence="1 2">
    <name type="scientific">Habropoda laboriosa</name>
    <dbReference type="NCBI Taxonomy" id="597456"/>
    <lineage>
        <taxon>Eukaryota</taxon>
        <taxon>Metazoa</taxon>
        <taxon>Ecdysozoa</taxon>
        <taxon>Arthropoda</taxon>
        <taxon>Hexapoda</taxon>
        <taxon>Insecta</taxon>
        <taxon>Pterygota</taxon>
        <taxon>Neoptera</taxon>
        <taxon>Endopterygota</taxon>
        <taxon>Hymenoptera</taxon>
        <taxon>Apocrita</taxon>
        <taxon>Aculeata</taxon>
        <taxon>Apoidea</taxon>
        <taxon>Anthophila</taxon>
        <taxon>Apidae</taxon>
        <taxon>Habropoda</taxon>
    </lineage>
</organism>
<evidence type="ECO:0000313" key="2">
    <source>
        <dbReference type="Proteomes" id="UP000053825"/>
    </source>
</evidence>
<dbReference type="AlphaFoldDB" id="A0A0L7REK3"/>
<dbReference type="Proteomes" id="UP000053825">
    <property type="component" value="Unassembled WGS sequence"/>
</dbReference>
<reference evidence="1 2" key="1">
    <citation type="submission" date="2015-07" db="EMBL/GenBank/DDBJ databases">
        <title>The genome of Habropoda laboriosa.</title>
        <authorList>
            <person name="Pan H."/>
            <person name="Kapheim K."/>
        </authorList>
    </citation>
    <scope>NUCLEOTIDE SEQUENCE [LARGE SCALE GENOMIC DNA]</scope>
    <source>
        <strain evidence="1">0110345459</strain>
    </source>
</reference>
<protein>
    <submittedName>
        <fullName evidence="1">Uncharacterized protein</fullName>
    </submittedName>
</protein>
<gene>
    <name evidence="1" type="ORF">WH47_05927</name>
</gene>
<keyword evidence="2" id="KW-1185">Reference proteome</keyword>